<feature type="transmembrane region" description="Helical" evidence="1">
    <location>
        <begin position="95"/>
        <end position="116"/>
    </location>
</feature>
<evidence type="ECO:0000313" key="3">
    <source>
        <dbReference type="Proteomes" id="UP000318297"/>
    </source>
</evidence>
<feature type="transmembrane region" description="Helical" evidence="1">
    <location>
        <begin position="208"/>
        <end position="232"/>
    </location>
</feature>
<feature type="transmembrane region" description="Helical" evidence="1">
    <location>
        <begin position="273"/>
        <end position="297"/>
    </location>
</feature>
<dbReference type="RefSeq" id="WP_145229665.1">
    <property type="nucleotide sequence ID" value="NZ_VIVQ01000003.1"/>
</dbReference>
<name>A0A561E0R8_9MICO</name>
<dbReference type="AlphaFoldDB" id="A0A561E0R8"/>
<dbReference type="OrthoDB" id="5495463at2"/>
<gene>
    <name evidence="2" type="ORF">BKA23_2893</name>
</gene>
<keyword evidence="1" id="KW-0812">Transmembrane</keyword>
<dbReference type="EMBL" id="VIVQ01000003">
    <property type="protein sequence ID" value="TWE09193.1"/>
    <property type="molecule type" value="Genomic_DNA"/>
</dbReference>
<protein>
    <submittedName>
        <fullName evidence="2">ABC-2 type transport system permease protein</fullName>
    </submittedName>
</protein>
<proteinExistence type="predicted"/>
<keyword evidence="3" id="KW-1185">Reference proteome</keyword>
<evidence type="ECO:0000256" key="1">
    <source>
        <dbReference type="SAM" id="Phobius"/>
    </source>
</evidence>
<feature type="transmembrane region" description="Helical" evidence="1">
    <location>
        <begin position="51"/>
        <end position="74"/>
    </location>
</feature>
<accession>A0A561E0R8</accession>
<dbReference type="Proteomes" id="UP000318297">
    <property type="component" value="Unassembled WGS sequence"/>
</dbReference>
<feature type="transmembrane region" description="Helical" evidence="1">
    <location>
        <begin position="178"/>
        <end position="202"/>
    </location>
</feature>
<evidence type="ECO:0000313" key="2">
    <source>
        <dbReference type="EMBL" id="TWE09193.1"/>
    </source>
</evidence>
<sequence length="305" mass="32310">MSSPTPQGVIHDLGYRPFTGRRQSTAAVAASLYVTSLRHAFGIGRSAKSKVVPFLIAGLMLIPALVLAGLLVQLNKMSLSDQGDLIAPLANYFGYPYWTQLLITIFTAAQAPVLFARDLRYRTIVLYFARPLSRTTYVLVRLAALSTAIFAIVAVPLTIWYAAALTTHVSKSEHTGHYFAALAGVLVLALVLASFSGLVAALTTRAGLAVAAIIVGLLLTSGIVTSLLGLACTNHQSTLGYLAAMFTPFTVVAELISGLFHQPTPTSSLQHPSAGWTIGFVVAALVWVCACATALLLRIRKAASL</sequence>
<organism evidence="2 3">
    <name type="scientific">Rudaeicoccus suwonensis</name>
    <dbReference type="NCBI Taxonomy" id="657409"/>
    <lineage>
        <taxon>Bacteria</taxon>
        <taxon>Bacillati</taxon>
        <taxon>Actinomycetota</taxon>
        <taxon>Actinomycetes</taxon>
        <taxon>Micrococcales</taxon>
        <taxon>Dermacoccaceae</taxon>
        <taxon>Rudaeicoccus</taxon>
    </lineage>
</organism>
<feature type="transmembrane region" description="Helical" evidence="1">
    <location>
        <begin position="136"/>
        <end position="166"/>
    </location>
</feature>
<keyword evidence="1" id="KW-1133">Transmembrane helix</keyword>
<keyword evidence="1" id="KW-0472">Membrane</keyword>
<reference evidence="2 3" key="1">
    <citation type="submission" date="2019-06" db="EMBL/GenBank/DDBJ databases">
        <title>Sequencing the genomes of 1000 actinobacteria strains.</title>
        <authorList>
            <person name="Klenk H.-P."/>
        </authorList>
    </citation>
    <scope>NUCLEOTIDE SEQUENCE [LARGE SCALE GENOMIC DNA]</scope>
    <source>
        <strain evidence="2 3">DSM 19560</strain>
    </source>
</reference>
<comment type="caution">
    <text evidence="2">The sequence shown here is derived from an EMBL/GenBank/DDBJ whole genome shotgun (WGS) entry which is preliminary data.</text>
</comment>